<evidence type="ECO:0000256" key="1">
    <source>
        <dbReference type="SAM" id="SignalP"/>
    </source>
</evidence>
<dbReference type="AlphaFoldDB" id="X8IWR4"/>
<gene>
    <name evidence="2" type="ORF">RSOL_033420</name>
</gene>
<protein>
    <submittedName>
        <fullName evidence="2">Feruloyl esterase B, putative</fullName>
    </submittedName>
</protein>
<dbReference type="OrthoDB" id="3039123at2759"/>
<evidence type="ECO:0000313" key="2">
    <source>
        <dbReference type="EMBL" id="EUC54210.1"/>
    </source>
</evidence>
<accession>X8IWR4</accession>
<sequence>MLLKQLSMSAILLYSSSAKSLDCAGLFKDAPTLVQGLKPFVAEIHPANVTFVPVGNPAYPDPVPDLPEFCRFGAEYNTSSTSKFRFEAWLPKSDHWNAFWFKVVLHLFELKIGNGGAAGGVDYREMAIPLAKYGFAVASTDTGHNG</sequence>
<evidence type="ECO:0000313" key="3">
    <source>
        <dbReference type="Proteomes" id="UP000030108"/>
    </source>
</evidence>
<reference evidence="3" key="1">
    <citation type="journal article" date="2014" name="Genome Announc.">
        <title>Draft genome sequence of the plant-pathogenic soil fungus Rhizoctonia solani anastomosis group 3 strain Rhs1AP.</title>
        <authorList>
            <person name="Cubeta M.A."/>
            <person name="Thomas E."/>
            <person name="Dean R.A."/>
            <person name="Jabaji S."/>
            <person name="Neate S.M."/>
            <person name="Tavantzis S."/>
            <person name="Toda T."/>
            <person name="Vilgalys R."/>
            <person name="Bharathan N."/>
            <person name="Fedorova-Abrams N."/>
            <person name="Pakala S.B."/>
            <person name="Pakala S.M."/>
            <person name="Zafar N."/>
            <person name="Joardar V."/>
            <person name="Losada L."/>
            <person name="Nierman W.C."/>
        </authorList>
    </citation>
    <scope>NUCLEOTIDE SEQUENCE [LARGE SCALE GENOMIC DNA]</scope>
    <source>
        <strain evidence="3">AG-3</strain>
    </source>
</reference>
<name>X8IWR4_9AGAM</name>
<feature type="chain" id="PRO_5016938415" evidence="1">
    <location>
        <begin position="19"/>
        <end position="146"/>
    </location>
</feature>
<feature type="signal peptide" evidence="1">
    <location>
        <begin position="1"/>
        <end position="18"/>
    </location>
</feature>
<keyword evidence="1" id="KW-0732">Signal</keyword>
<organism evidence="2 3">
    <name type="scientific">Rhizoctonia solani AG-3 Rhs1AP</name>
    <dbReference type="NCBI Taxonomy" id="1086054"/>
    <lineage>
        <taxon>Eukaryota</taxon>
        <taxon>Fungi</taxon>
        <taxon>Dikarya</taxon>
        <taxon>Basidiomycota</taxon>
        <taxon>Agaricomycotina</taxon>
        <taxon>Agaricomycetes</taxon>
        <taxon>Cantharellales</taxon>
        <taxon>Ceratobasidiaceae</taxon>
        <taxon>Rhizoctonia</taxon>
    </lineage>
</organism>
<proteinExistence type="predicted"/>
<dbReference type="Proteomes" id="UP000030108">
    <property type="component" value="Unassembled WGS sequence"/>
</dbReference>
<comment type="caution">
    <text evidence="2">The sequence shown here is derived from an EMBL/GenBank/DDBJ whole genome shotgun (WGS) entry which is preliminary data.</text>
</comment>
<feature type="non-terminal residue" evidence="2">
    <location>
        <position position="146"/>
    </location>
</feature>
<dbReference type="EMBL" id="JATN01000322">
    <property type="protein sequence ID" value="EUC54210.1"/>
    <property type="molecule type" value="Genomic_DNA"/>
</dbReference>